<keyword evidence="5" id="KW-0238">DNA-binding</keyword>
<dbReference type="InterPro" id="IPR036864">
    <property type="entry name" value="Zn2-C6_fun-type_DNA-bd_sf"/>
</dbReference>
<keyword evidence="2" id="KW-0479">Metal-binding</keyword>
<dbReference type="GO" id="GO:0000981">
    <property type="term" value="F:DNA-binding transcription factor activity, RNA polymerase II-specific"/>
    <property type="evidence" value="ECO:0007669"/>
    <property type="project" value="InterPro"/>
</dbReference>
<dbReference type="InterPro" id="IPR001138">
    <property type="entry name" value="Zn2Cys6_DnaBD"/>
</dbReference>
<comment type="subcellular location">
    <subcellularLocation>
        <location evidence="1">Nucleus</location>
    </subcellularLocation>
</comment>
<dbReference type="PROSITE" id="PS00463">
    <property type="entry name" value="ZN2_CY6_FUNGAL_1"/>
    <property type="match status" value="1"/>
</dbReference>
<dbReference type="SMART" id="SM00906">
    <property type="entry name" value="Fungal_trans"/>
    <property type="match status" value="1"/>
</dbReference>
<dbReference type="CDD" id="cd12148">
    <property type="entry name" value="fungal_TF_MHR"/>
    <property type="match status" value="1"/>
</dbReference>
<dbReference type="GO" id="GO:0006351">
    <property type="term" value="P:DNA-templated transcription"/>
    <property type="evidence" value="ECO:0007669"/>
    <property type="project" value="InterPro"/>
</dbReference>
<evidence type="ECO:0000256" key="3">
    <source>
        <dbReference type="ARBA" id="ARBA00022833"/>
    </source>
</evidence>
<dbReference type="InterPro" id="IPR052202">
    <property type="entry name" value="Yeast_MetPath_Reg"/>
</dbReference>
<evidence type="ECO:0000313" key="11">
    <source>
        <dbReference type="Proteomes" id="UP001147747"/>
    </source>
</evidence>
<keyword evidence="4" id="KW-0805">Transcription regulation</keyword>
<dbReference type="GO" id="GO:0045944">
    <property type="term" value="P:positive regulation of transcription by RNA polymerase II"/>
    <property type="evidence" value="ECO:0007669"/>
    <property type="project" value="TreeGrafter"/>
</dbReference>
<dbReference type="CDD" id="cd00067">
    <property type="entry name" value="GAL4"/>
    <property type="match status" value="1"/>
</dbReference>
<keyword evidence="7" id="KW-0539">Nucleus</keyword>
<protein>
    <submittedName>
        <fullName evidence="10">Fungal-specific transcription factor domain-containing protein</fullName>
    </submittedName>
</protein>
<reference evidence="10" key="1">
    <citation type="submission" date="2022-12" db="EMBL/GenBank/DDBJ databases">
        <authorList>
            <person name="Petersen C."/>
        </authorList>
    </citation>
    <scope>NUCLEOTIDE SEQUENCE</scope>
    <source>
        <strain evidence="10">IBT 29677</strain>
    </source>
</reference>
<dbReference type="PANTHER" id="PTHR47782">
    <property type="entry name" value="ZN(II)2CYS6 TRANSCRIPTION FACTOR (EUROFUNG)-RELATED"/>
    <property type="match status" value="1"/>
</dbReference>
<dbReference type="SUPFAM" id="SSF57701">
    <property type="entry name" value="Zn2/Cys6 DNA-binding domain"/>
    <property type="match status" value="1"/>
</dbReference>
<dbReference type="Pfam" id="PF00172">
    <property type="entry name" value="Zn_clus"/>
    <property type="match status" value="1"/>
</dbReference>
<dbReference type="OrthoDB" id="25921at2759"/>
<dbReference type="AlphaFoldDB" id="A0A9W9VQ36"/>
<keyword evidence="3" id="KW-0862">Zinc</keyword>
<dbReference type="GO" id="GO:0008270">
    <property type="term" value="F:zinc ion binding"/>
    <property type="evidence" value="ECO:0007669"/>
    <property type="project" value="InterPro"/>
</dbReference>
<evidence type="ECO:0000259" key="9">
    <source>
        <dbReference type="PROSITE" id="PS50048"/>
    </source>
</evidence>
<dbReference type="InterPro" id="IPR007219">
    <property type="entry name" value="XnlR_reg_dom"/>
</dbReference>
<proteinExistence type="predicted"/>
<evidence type="ECO:0000313" key="10">
    <source>
        <dbReference type="EMBL" id="KAJ5387189.1"/>
    </source>
</evidence>
<dbReference type="Gene3D" id="4.10.240.10">
    <property type="entry name" value="Zn(2)-C6 fungal-type DNA-binding domain"/>
    <property type="match status" value="1"/>
</dbReference>
<dbReference type="GO" id="GO:0005634">
    <property type="term" value="C:nucleus"/>
    <property type="evidence" value="ECO:0007669"/>
    <property type="project" value="UniProtKB-SubCell"/>
</dbReference>
<dbReference type="GO" id="GO:0043565">
    <property type="term" value="F:sequence-specific DNA binding"/>
    <property type="evidence" value="ECO:0007669"/>
    <property type="project" value="TreeGrafter"/>
</dbReference>
<dbReference type="EMBL" id="JAPZBU010000009">
    <property type="protein sequence ID" value="KAJ5387189.1"/>
    <property type="molecule type" value="Genomic_DNA"/>
</dbReference>
<feature type="region of interest" description="Disordered" evidence="8">
    <location>
        <begin position="117"/>
        <end position="143"/>
    </location>
</feature>
<keyword evidence="6" id="KW-0804">Transcription</keyword>
<evidence type="ECO:0000256" key="6">
    <source>
        <dbReference type="ARBA" id="ARBA00023163"/>
    </source>
</evidence>
<evidence type="ECO:0000256" key="8">
    <source>
        <dbReference type="SAM" id="MobiDB-lite"/>
    </source>
</evidence>
<accession>A0A9W9VQ36</accession>
<dbReference type="GeneID" id="81373347"/>
<dbReference type="RefSeq" id="XP_056484987.1">
    <property type="nucleotide sequence ID" value="XM_056634367.1"/>
</dbReference>
<keyword evidence="11" id="KW-1185">Reference proteome</keyword>
<evidence type="ECO:0000256" key="4">
    <source>
        <dbReference type="ARBA" id="ARBA00023015"/>
    </source>
</evidence>
<sequence>MNPRRGTRKACALCHERKIKCDGATPSCRNCLRAQTICQPHERRRRFTVRTSELSLSQPPRPSVTPQATAERLNWLENELLRVLDVDVRQVSTGIALDSLPRWQDILRAHHHDLGASRVASAPAQRAGAQSSALQSEEDESPDVDPNISLLAFNATGGARYLGASSGSIFARFIANTARSILPPGSTLQSHVYDSRTIHRPTVPFNSANWRPSAAFDFLLRCFLKWVHSCYPLFLSRDITTLKSMSYSSKPPPEAGDMTVIFYLVMSIGAVHAEQHHLLDHFQDDTGLRDYQNDASAYGVSSEALYRKAIGLLASEPSNLNSRISLVQILNLISIYASHRPSDNEQWHIAGMAMRLGLHRHNDGWKFTTHELELRRRVFWTTYAIEITLAFNLGRPASISFEDADAPLPSKSEETALAIHHIKHRKIQEQMLCFVYRSRSHKAFVTSEPDASVSDTIERLQQKLDEWHQELHEMHHHSASPYPVEYWDRLYYSTSAALTRPTPLVPRTGPMLQKRCFRSSCQVIEIHETLIRNFRLPYSWMLLQGLVFSAISMIVTARTSSAVLSKEFGMDEFLDILTRCVRKFHVVLAVMRERWTGLAIRHLEDLLDKLCQDTLRHTINILAKQSSGKDPSLQLSDNPVHISDNMPAFSPGVNEGETAPTANMSNDRRISTEEEFPGSLLGEGVYHESNNPLQPATDSWISELDSSENWRIFDNLFDPDELRTFFDFFPIEPYTF</sequence>
<comment type="caution">
    <text evidence="10">The sequence shown here is derived from an EMBL/GenBank/DDBJ whole genome shotgun (WGS) entry which is preliminary data.</text>
</comment>
<evidence type="ECO:0000256" key="2">
    <source>
        <dbReference type="ARBA" id="ARBA00022723"/>
    </source>
</evidence>
<dbReference type="Proteomes" id="UP001147747">
    <property type="component" value="Unassembled WGS sequence"/>
</dbReference>
<gene>
    <name evidence="10" type="ORF">N7509_009730</name>
</gene>
<dbReference type="Pfam" id="PF04082">
    <property type="entry name" value="Fungal_trans"/>
    <property type="match status" value="1"/>
</dbReference>
<organism evidence="10 11">
    <name type="scientific">Penicillium cosmopolitanum</name>
    <dbReference type="NCBI Taxonomy" id="1131564"/>
    <lineage>
        <taxon>Eukaryota</taxon>
        <taxon>Fungi</taxon>
        <taxon>Dikarya</taxon>
        <taxon>Ascomycota</taxon>
        <taxon>Pezizomycotina</taxon>
        <taxon>Eurotiomycetes</taxon>
        <taxon>Eurotiomycetidae</taxon>
        <taxon>Eurotiales</taxon>
        <taxon>Aspergillaceae</taxon>
        <taxon>Penicillium</taxon>
    </lineage>
</organism>
<dbReference type="PANTHER" id="PTHR47782:SF14">
    <property type="entry name" value="ZN(II)2CYS6 TRANSCRIPTION FACTOR (EUROFUNG)"/>
    <property type="match status" value="1"/>
</dbReference>
<evidence type="ECO:0000256" key="1">
    <source>
        <dbReference type="ARBA" id="ARBA00004123"/>
    </source>
</evidence>
<evidence type="ECO:0000256" key="5">
    <source>
        <dbReference type="ARBA" id="ARBA00023125"/>
    </source>
</evidence>
<evidence type="ECO:0000256" key="7">
    <source>
        <dbReference type="ARBA" id="ARBA00023242"/>
    </source>
</evidence>
<dbReference type="PROSITE" id="PS50048">
    <property type="entry name" value="ZN2_CY6_FUNGAL_2"/>
    <property type="match status" value="1"/>
</dbReference>
<feature type="domain" description="Zn(2)-C6 fungal-type" evidence="9">
    <location>
        <begin position="10"/>
        <end position="38"/>
    </location>
</feature>
<reference evidence="10" key="2">
    <citation type="journal article" date="2023" name="IMA Fungus">
        <title>Comparative genomic study of the Penicillium genus elucidates a diverse pangenome and 15 lateral gene transfer events.</title>
        <authorList>
            <person name="Petersen C."/>
            <person name="Sorensen T."/>
            <person name="Nielsen M.R."/>
            <person name="Sondergaard T.E."/>
            <person name="Sorensen J.L."/>
            <person name="Fitzpatrick D.A."/>
            <person name="Frisvad J.C."/>
            <person name="Nielsen K.L."/>
        </authorList>
    </citation>
    <scope>NUCLEOTIDE SEQUENCE</scope>
    <source>
        <strain evidence="10">IBT 29677</strain>
    </source>
</reference>
<dbReference type="SMART" id="SM00066">
    <property type="entry name" value="GAL4"/>
    <property type="match status" value="1"/>
</dbReference>
<name>A0A9W9VQ36_9EURO</name>